<evidence type="ECO:0000256" key="1">
    <source>
        <dbReference type="SAM" id="MobiDB-lite"/>
    </source>
</evidence>
<feature type="compositionally biased region" description="Polar residues" evidence="1">
    <location>
        <begin position="1"/>
        <end position="10"/>
    </location>
</feature>
<proteinExistence type="predicted"/>
<dbReference type="AlphaFoldDB" id="A0A8B0SIA4"/>
<organism evidence="2">
    <name type="scientific">Thiothrix fructosivorans</name>
    <dbReference type="NCBI Taxonomy" id="111770"/>
    <lineage>
        <taxon>Bacteria</taxon>
        <taxon>Pseudomonadati</taxon>
        <taxon>Pseudomonadota</taxon>
        <taxon>Gammaproteobacteria</taxon>
        <taxon>Thiotrichales</taxon>
        <taxon>Thiotrichaceae</taxon>
        <taxon>Thiothrix</taxon>
    </lineage>
</organism>
<reference evidence="2" key="1">
    <citation type="submission" date="2021-04" db="EMBL/GenBank/DDBJ databases">
        <title>Complete Genome and methylome analysis of Thiothrix fructosivorans ATCC 49748.</title>
        <authorList>
            <person name="Fomenkov A."/>
            <person name="Sun L."/>
            <person name="Vincze T."/>
            <person name="Grabovich M.Y."/>
            <person name="Roberts R.J."/>
        </authorList>
    </citation>
    <scope>NUCLEOTIDE SEQUENCE</scope>
    <source>
        <strain evidence="2">ATCC 49748</strain>
    </source>
</reference>
<name>A0A8B0SIA4_9GAMM</name>
<sequence length="46" mass="5269">MNQQTANRIKTNGKAADLRNQPLATKKNFLHQYELALKTLDKGTRK</sequence>
<dbReference type="RefSeq" id="WP_207249577.1">
    <property type="nucleotide sequence ID" value="NZ_JAFMPM010000005.1"/>
</dbReference>
<protein>
    <submittedName>
        <fullName evidence="2">Uncharacterized protein</fullName>
    </submittedName>
</protein>
<accession>A0A8B0SIA4</accession>
<gene>
    <name evidence="2" type="ORF">J1836_019155</name>
</gene>
<feature type="region of interest" description="Disordered" evidence="1">
    <location>
        <begin position="1"/>
        <end position="22"/>
    </location>
</feature>
<evidence type="ECO:0000313" key="2">
    <source>
        <dbReference type="EMBL" id="QTX10655.1"/>
    </source>
</evidence>
<dbReference type="EMBL" id="CP072748">
    <property type="protein sequence ID" value="QTX10655.1"/>
    <property type="molecule type" value="Genomic_DNA"/>
</dbReference>